<dbReference type="FunFam" id="3.40.1190.20:FF:000001">
    <property type="entry name" value="Phosphofructokinase"/>
    <property type="match status" value="1"/>
</dbReference>
<dbReference type="InterPro" id="IPR011611">
    <property type="entry name" value="PfkB_dom"/>
</dbReference>
<dbReference type="PANTHER" id="PTHR46566">
    <property type="entry name" value="1-PHOSPHOFRUCTOKINASE-RELATED"/>
    <property type="match status" value="1"/>
</dbReference>
<dbReference type="EC" id="2.7.1.144" evidence="7"/>
<comment type="pathway">
    <text evidence="7">Carbohydrate metabolism; D-tagatose 6-phosphate degradation; D-glyceraldehyde 3-phosphate and glycerone phosphate from D-tagatose 6-phosphate: step 1/2.</text>
</comment>
<proteinExistence type="inferred from homology"/>
<gene>
    <name evidence="10" type="ORF">AV654_07310</name>
</gene>
<comment type="catalytic activity">
    <reaction evidence="6 8">
        <text>beta-D-fructose 1-phosphate + ATP = beta-D-fructose 1,6-bisphosphate + ADP + H(+)</text>
        <dbReference type="Rhea" id="RHEA:14213"/>
        <dbReference type="ChEBI" id="CHEBI:15378"/>
        <dbReference type="ChEBI" id="CHEBI:30616"/>
        <dbReference type="ChEBI" id="CHEBI:32966"/>
        <dbReference type="ChEBI" id="CHEBI:138881"/>
        <dbReference type="ChEBI" id="CHEBI:456216"/>
        <dbReference type="EC" id="2.7.1.56"/>
    </reaction>
</comment>
<dbReference type="STRING" id="1007103.GCA_000213315_03865"/>
<dbReference type="InterPro" id="IPR029056">
    <property type="entry name" value="Ribokinase-like"/>
</dbReference>
<sequence length="312" mass="33297">MSSKVLTITLNPALDKTVTIEEFVSGGLNRIKAWRTDAGGKGINVAKALKHFVVDVASWGLTAGHQGKIVTEQLTGLGIPGFFIETEGETRTNLKVYVECTQETTELNEAGFTVSRKALHEFIERYTDAVRNASIVVLGGSLPPGVPDDTYNTLIEIANRAGARTVLDADGEPFRHGIEAVPYAIKPNIHELEALFNETFQTDAEIVSAARRLTGKGIAYVSVSLGAEGSILVSETEAVRAKPFPIVPLSTVGAGDSMVAALVYCLLEGKPLVEMARWTSAAGTVTASKPGTEVCTLAEVEEKVSKVTIWPL</sequence>
<evidence type="ECO:0000256" key="6">
    <source>
        <dbReference type="ARBA" id="ARBA00047745"/>
    </source>
</evidence>
<keyword evidence="2 7" id="KW-0808">Transferase</keyword>
<dbReference type="NCBIfam" id="TIGR03168">
    <property type="entry name" value="1-PFK"/>
    <property type="match status" value="1"/>
</dbReference>
<evidence type="ECO:0000259" key="9">
    <source>
        <dbReference type="Pfam" id="PF00294"/>
    </source>
</evidence>
<protein>
    <recommendedName>
        <fullName evidence="7">Tagatose-6-phosphate kinase</fullName>
        <ecNumber evidence="7">2.7.1.144</ecNumber>
    </recommendedName>
</protein>
<dbReference type="InterPro" id="IPR002173">
    <property type="entry name" value="Carboh/pur_kinase_PfkB_CS"/>
</dbReference>
<dbReference type="EMBL" id="LQRA01000013">
    <property type="protein sequence ID" value="KZE83990.1"/>
    <property type="molecule type" value="Genomic_DNA"/>
</dbReference>
<evidence type="ECO:0000313" key="10">
    <source>
        <dbReference type="EMBL" id="KZE83990.1"/>
    </source>
</evidence>
<dbReference type="GO" id="GO:0009024">
    <property type="term" value="F:tagatose-6-phosphate kinase activity"/>
    <property type="evidence" value="ECO:0007669"/>
    <property type="project" value="UniProtKB-EC"/>
</dbReference>
<dbReference type="GO" id="GO:0005829">
    <property type="term" value="C:cytosol"/>
    <property type="evidence" value="ECO:0007669"/>
    <property type="project" value="TreeGrafter"/>
</dbReference>
<dbReference type="PANTHER" id="PTHR46566:SF2">
    <property type="entry name" value="ATP-DEPENDENT 6-PHOSPHOFRUCTOKINASE ISOZYME 2"/>
    <property type="match status" value="1"/>
</dbReference>
<evidence type="ECO:0000256" key="8">
    <source>
        <dbReference type="RuleBase" id="RU369061"/>
    </source>
</evidence>
<dbReference type="CDD" id="cd01164">
    <property type="entry name" value="FruK_PfkB_like"/>
    <property type="match status" value="1"/>
</dbReference>
<reference evidence="11" key="1">
    <citation type="submission" date="2016-01" db="EMBL/GenBank/DDBJ databases">
        <title>Draft genome of Chromobacterium sp. F49.</title>
        <authorList>
            <person name="Hong K.W."/>
        </authorList>
    </citation>
    <scope>NUCLEOTIDE SEQUENCE [LARGE SCALE GENOMIC DNA]</scope>
    <source>
        <strain evidence="11">M63</strain>
    </source>
</reference>
<evidence type="ECO:0000256" key="7">
    <source>
        <dbReference type="PIRNR" id="PIRNR000535"/>
    </source>
</evidence>
<organism evidence="10 11">
    <name type="scientific">Paenibacillus elgii</name>
    <dbReference type="NCBI Taxonomy" id="189691"/>
    <lineage>
        <taxon>Bacteria</taxon>
        <taxon>Bacillati</taxon>
        <taxon>Bacillota</taxon>
        <taxon>Bacilli</taxon>
        <taxon>Bacillales</taxon>
        <taxon>Paenibacillaceae</taxon>
        <taxon>Paenibacillus</taxon>
    </lineage>
</organism>
<accession>A0A164AKA0</accession>
<comment type="caution">
    <text evidence="10">The sequence shown here is derived from an EMBL/GenBank/DDBJ whole genome shotgun (WGS) entry which is preliminary data.</text>
</comment>
<dbReference type="GO" id="GO:0044281">
    <property type="term" value="P:small molecule metabolic process"/>
    <property type="evidence" value="ECO:0007669"/>
    <property type="project" value="UniProtKB-ARBA"/>
</dbReference>
<dbReference type="InterPro" id="IPR017583">
    <property type="entry name" value="Tagatose/fructose_Pkinase"/>
</dbReference>
<evidence type="ECO:0000256" key="3">
    <source>
        <dbReference type="ARBA" id="ARBA00022741"/>
    </source>
</evidence>
<comment type="similarity">
    <text evidence="1">Belongs to the carbohydrate kinase pfkB family.</text>
</comment>
<dbReference type="Gene3D" id="3.40.1190.20">
    <property type="match status" value="1"/>
</dbReference>
<dbReference type="AlphaFoldDB" id="A0A164AKA0"/>
<dbReference type="PIRSF" id="PIRSF000535">
    <property type="entry name" value="1PFK/6PFK/LacC"/>
    <property type="match status" value="1"/>
</dbReference>
<dbReference type="GO" id="GO:0005524">
    <property type="term" value="F:ATP binding"/>
    <property type="evidence" value="ECO:0007669"/>
    <property type="project" value="UniProtKB-UniRule"/>
</dbReference>
<keyword evidence="11" id="KW-1185">Reference proteome</keyword>
<dbReference type="GO" id="GO:0008662">
    <property type="term" value="F:1-phosphofructokinase activity"/>
    <property type="evidence" value="ECO:0007669"/>
    <property type="project" value="UniProtKB-UniRule"/>
</dbReference>
<dbReference type="Proteomes" id="UP000076563">
    <property type="component" value="Unassembled WGS sequence"/>
</dbReference>
<dbReference type="InterPro" id="IPR022463">
    <property type="entry name" value="1-PFruKinase"/>
</dbReference>
<dbReference type="SUPFAM" id="SSF53613">
    <property type="entry name" value="Ribokinase-like"/>
    <property type="match status" value="1"/>
</dbReference>
<dbReference type="NCBIfam" id="TIGR03828">
    <property type="entry name" value="pfkB"/>
    <property type="match status" value="1"/>
</dbReference>
<comment type="similarity">
    <text evidence="7">Belongs to the carbohydrate kinase PfkB family. LacC subfamily.</text>
</comment>
<evidence type="ECO:0000256" key="1">
    <source>
        <dbReference type="ARBA" id="ARBA00005380"/>
    </source>
</evidence>
<name>A0A164AKA0_9BACL</name>
<feature type="domain" description="Carbohydrate kinase PfkB" evidence="9">
    <location>
        <begin position="11"/>
        <end position="295"/>
    </location>
</feature>
<keyword evidence="5 7" id="KW-0067">ATP-binding</keyword>
<dbReference type="GO" id="GO:2001059">
    <property type="term" value="P:D-tagatose 6-phosphate catabolic process"/>
    <property type="evidence" value="ECO:0007669"/>
    <property type="project" value="UniProtKB-UniPathway"/>
</dbReference>
<dbReference type="eggNOG" id="COG1105">
    <property type="taxonomic scope" value="Bacteria"/>
</dbReference>
<dbReference type="UniPathway" id="UPA00704">
    <property type="reaction ID" value="UER00715"/>
</dbReference>
<keyword evidence="4 8" id="KW-0418">Kinase</keyword>
<dbReference type="PROSITE" id="PS00584">
    <property type="entry name" value="PFKB_KINASES_2"/>
    <property type="match status" value="1"/>
</dbReference>
<evidence type="ECO:0000313" key="11">
    <source>
        <dbReference type="Proteomes" id="UP000076563"/>
    </source>
</evidence>
<comment type="catalytic activity">
    <reaction evidence="7">
        <text>D-tagatofuranose 6-phosphate + ATP = D-tagatofuranose 1,6-bisphosphate + ADP + H(+)</text>
        <dbReference type="Rhea" id="RHEA:12420"/>
        <dbReference type="ChEBI" id="CHEBI:15378"/>
        <dbReference type="ChEBI" id="CHEBI:30616"/>
        <dbReference type="ChEBI" id="CHEBI:58694"/>
        <dbReference type="ChEBI" id="CHEBI:58695"/>
        <dbReference type="ChEBI" id="CHEBI:456216"/>
        <dbReference type="EC" id="2.7.1.144"/>
    </reaction>
</comment>
<dbReference type="GO" id="GO:0005988">
    <property type="term" value="P:lactose metabolic process"/>
    <property type="evidence" value="ECO:0007669"/>
    <property type="project" value="UniProtKB-KW"/>
</dbReference>
<dbReference type="OrthoDB" id="9801219at2"/>
<comment type="function">
    <text evidence="8">Catalyzes the ATP-dependent phosphorylation of fructose-l-phosphate to fructose-l,6-bisphosphate.</text>
</comment>
<dbReference type="Pfam" id="PF00294">
    <property type="entry name" value="PfkB"/>
    <property type="match status" value="1"/>
</dbReference>
<keyword evidence="3 7" id="KW-0547">Nucleotide-binding</keyword>
<dbReference type="GO" id="GO:0016052">
    <property type="term" value="P:carbohydrate catabolic process"/>
    <property type="evidence" value="ECO:0007669"/>
    <property type="project" value="UniProtKB-ARBA"/>
</dbReference>
<evidence type="ECO:0000256" key="4">
    <source>
        <dbReference type="ARBA" id="ARBA00022777"/>
    </source>
</evidence>
<evidence type="ECO:0000256" key="2">
    <source>
        <dbReference type="ARBA" id="ARBA00022679"/>
    </source>
</evidence>
<evidence type="ECO:0000256" key="5">
    <source>
        <dbReference type="ARBA" id="ARBA00022840"/>
    </source>
</evidence>
<keyword evidence="7" id="KW-0423">Lactose metabolism</keyword>
<dbReference type="RefSeq" id="WP_063177918.1">
    <property type="nucleotide sequence ID" value="NZ_LQRA01000013.1"/>
</dbReference>